<dbReference type="GO" id="GO:0005737">
    <property type="term" value="C:cytoplasm"/>
    <property type="evidence" value="ECO:0007669"/>
    <property type="project" value="TreeGrafter"/>
</dbReference>
<organism evidence="3">
    <name type="scientific">Arcella intermedia</name>
    <dbReference type="NCBI Taxonomy" id="1963864"/>
    <lineage>
        <taxon>Eukaryota</taxon>
        <taxon>Amoebozoa</taxon>
        <taxon>Tubulinea</taxon>
        <taxon>Elardia</taxon>
        <taxon>Arcellinida</taxon>
        <taxon>Sphaerothecina</taxon>
        <taxon>Arcellidae</taxon>
        <taxon>Arcella</taxon>
    </lineage>
</organism>
<dbReference type="GO" id="GO:0006364">
    <property type="term" value="P:rRNA processing"/>
    <property type="evidence" value="ECO:0007669"/>
    <property type="project" value="TreeGrafter"/>
</dbReference>
<proteinExistence type="inferred from homology"/>
<dbReference type="Pfam" id="PF05291">
    <property type="entry name" value="Bystin"/>
    <property type="match status" value="1"/>
</dbReference>
<evidence type="ECO:0008006" key="4">
    <source>
        <dbReference type="Google" id="ProtNLM"/>
    </source>
</evidence>
<feature type="region of interest" description="Disordered" evidence="2">
    <location>
        <begin position="1"/>
        <end position="44"/>
    </location>
</feature>
<dbReference type="InterPro" id="IPR007955">
    <property type="entry name" value="Bystin"/>
</dbReference>
<name>A0A6B2L608_9EUKA</name>
<comment type="similarity">
    <text evidence="1">Belongs to the bystin family.</text>
</comment>
<dbReference type="AlphaFoldDB" id="A0A6B2L608"/>
<dbReference type="EMBL" id="GIBP01003463">
    <property type="protein sequence ID" value="NDV32432.1"/>
    <property type="molecule type" value="Transcribed_RNA"/>
</dbReference>
<evidence type="ECO:0000313" key="3">
    <source>
        <dbReference type="EMBL" id="NDV32432.1"/>
    </source>
</evidence>
<dbReference type="GO" id="GO:0030688">
    <property type="term" value="C:preribosome, small subunit precursor"/>
    <property type="evidence" value="ECO:0007669"/>
    <property type="project" value="TreeGrafter"/>
</dbReference>
<sequence>MSKKLLKQVQEQQNEVENENPIEKKVLTSGLNLETPYESEEEEPEYDVIAAETEAVEIDPNDESALELFMGNGKKTLDLGALIMQKIKEKEMLAQATSTESVLQSALEPKIIGVYSQIAGILRHHRSGRLPKAIKILPALSNWEELLYLTQPEQWSPAAVRQVTKIFASNLGEKEAQKFFYAVLLPQIRQDIRAHKKLNWHIYLALKKALFKPAAFYKGIVIPLCEAGDCSLREAIIVSSVIRKTTIPVLPSSVTLMKIAELPYSGANSLFIRVLIDKKYALPFRVIDALVQHFLRFRDEKRPLPVLWHQSLLSFSQRYKQEITLEQKQQLKLLLREKTHYLITPEIRRELFNSKSRGDETTLPAGEMDVDQ</sequence>
<evidence type="ECO:0000256" key="2">
    <source>
        <dbReference type="SAM" id="MobiDB-lite"/>
    </source>
</evidence>
<evidence type="ECO:0000256" key="1">
    <source>
        <dbReference type="ARBA" id="ARBA00007114"/>
    </source>
</evidence>
<reference evidence="3" key="1">
    <citation type="journal article" date="2020" name="J. Eukaryot. Microbiol.">
        <title>De novo Sequencing, Assembly and Annotation of the Transcriptome for the Free-Living Testate Amoeba Arcella intermedia.</title>
        <authorList>
            <person name="Ribeiro G.M."/>
            <person name="Porfirio-Sousa A.L."/>
            <person name="Maurer-Alcala X.X."/>
            <person name="Katz L.A."/>
            <person name="Lahr D.J.G."/>
        </authorList>
    </citation>
    <scope>NUCLEOTIDE SEQUENCE</scope>
</reference>
<dbReference type="PANTHER" id="PTHR12821">
    <property type="entry name" value="BYSTIN"/>
    <property type="match status" value="1"/>
</dbReference>
<dbReference type="GO" id="GO:0005730">
    <property type="term" value="C:nucleolus"/>
    <property type="evidence" value="ECO:0007669"/>
    <property type="project" value="TreeGrafter"/>
</dbReference>
<dbReference type="PANTHER" id="PTHR12821:SF0">
    <property type="entry name" value="BYSTIN"/>
    <property type="match status" value="1"/>
</dbReference>
<dbReference type="GO" id="GO:0030515">
    <property type="term" value="F:snoRNA binding"/>
    <property type="evidence" value="ECO:0007669"/>
    <property type="project" value="TreeGrafter"/>
</dbReference>
<accession>A0A6B2L608</accession>
<protein>
    <recommendedName>
        <fullName evidence="4">Bystin</fullName>
    </recommendedName>
</protein>